<protein>
    <recommendedName>
        <fullName evidence="9">Gustatory receptor</fullName>
    </recommendedName>
</protein>
<proteinExistence type="predicted"/>
<dbReference type="Pfam" id="PF08395">
    <property type="entry name" value="7tm_7"/>
    <property type="match status" value="1"/>
</dbReference>
<dbReference type="Proteomes" id="UP001497472">
    <property type="component" value="Unassembled WGS sequence"/>
</dbReference>
<evidence type="ECO:0000256" key="3">
    <source>
        <dbReference type="ARBA" id="ARBA00022692"/>
    </source>
</evidence>
<dbReference type="EMBL" id="CAVLEF010000182">
    <property type="protein sequence ID" value="CAK1552915.1"/>
    <property type="molecule type" value="Genomic_DNA"/>
</dbReference>
<sequence length="176" mass="20365">MKIGVSFNAISRCTLFEWNWRSIRRLREAFHRELVKSRSDSVCHVEVADIKKYLGAYNSLLENLNSTGSSFKISLNIASLLEFVYHLAVFVYPSVMVELAKSEVQKIKYLVNEIRARHSDPRVSAKADDALQFLSLRPFEFVVWRFMSVNIQLPLNFVVLIVSYVIVTIQFTHIYG</sequence>
<keyword evidence="8" id="KW-1185">Reference proteome</keyword>
<dbReference type="InterPro" id="IPR013604">
    <property type="entry name" value="7TM_chemorcpt"/>
</dbReference>
<evidence type="ECO:0000256" key="6">
    <source>
        <dbReference type="SAM" id="Phobius"/>
    </source>
</evidence>
<feature type="transmembrane region" description="Helical" evidence="6">
    <location>
        <begin position="155"/>
        <end position="175"/>
    </location>
</feature>
<evidence type="ECO:0000256" key="5">
    <source>
        <dbReference type="ARBA" id="ARBA00023136"/>
    </source>
</evidence>
<keyword evidence="3 6" id="KW-0812">Transmembrane</keyword>
<evidence type="ECO:0000313" key="7">
    <source>
        <dbReference type="EMBL" id="CAK1552915.1"/>
    </source>
</evidence>
<evidence type="ECO:0000256" key="1">
    <source>
        <dbReference type="ARBA" id="ARBA00004651"/>
    </source>
</evidence>
<keyword evidence="2" id="KW-1003">Cell membrane</keyword>
<evidence type="ECO:0000313" key="8">
    <source>
        <dbReference type="Proteomes" id="UP001497472"/>
    </source>
</evidence>
<evidence type="ECO:0000256" key="4">
    <source>
        <dbReference type="ARBA" id="ARBA00022989"/>
    </source>
</evidence>
<dbReference type="GO" id="GO:0005886">
    <property type="term" value="C:plasma membrane"/>
    <property type="evidence" value="ECO:0007669"/>
    <property type="project" value="UniProtKB-SubCell"/>
</dbReference>
<keyword evidence="5 6" id="KW-0472">Membrane</keyword>
<name>A0AAV1JWW8_9NEOP</name>
<reference evidence="7 8" key="1">
    <citation type="submission" date="2023-11" db="EMBL/GenBank/DDBJ databases">
        <authorList>
            <person name="Okamura Y."/>
        </authorList>
    </citation>
    <scope>NUCLEOTIDE SEQUENCE [LARGE SCALE GENOMIC DNA]</scope>
</reference>
<keyword evidence="4 6" id="KW-1133">Transmembrane helix</keyword>
<evidence type="ECO:0008006" key="9">
    <source>
        <dbReference type="Google" id="ProtNLM"/>
    </source>
</evidence>
<evidence type="ECO:0000256" key="2">
    <source>
        <dbReference type="ARBA" id="ARBA00022475"/>
    </source>
</evidence>
<comment type="subcellular location">
    <subcellularLocation>
        <location evidence="1">Cell membrane</location>
        <topology evidence="1">Multi-pass membrane protein</topology>
    </subcellularLocation>
</comment>
<dbReference type="AlphaFoldDB" id="A0AAV1JWW8"/>
<accession>A0AAV1JWW8</accession>
<gene>
    <name evidence="7" type="ORF">LNINA_LOCUS11941</name>
</gene>
<organism evidence="7 8">
    <name type="scientific">Leptosia nina</name>
    <dbReference type="NCBI Taxonomy" id="320188"/>
    <lineage>
        <taxon>Eukaryota</taxon>
        <taxon>Metazoa</taxon>
        <taxon>Ecdysozoa</taxon>
        <taxon>Arthropoda</taxon>
        <taxon>Hexapoda</taxon>
        <taxon>Insecta</taxon>
        <taxon>Pterygota</taxon>
        <taxon>Neoptera</taxon>
        <taxon>Endopterygota</taxon>
        <taxon>Lepidoptera</taxon>
        <taxon>Glossata</taxon>
        <taxon>Ditrysia</taxon>
        <taxon>Papilionoidea</taxon>
        <taxon>Pieridae</taxon>
        <taxon>Pierinae</taxon>
        <taxon>Leptosia</taxon>
    </lineage>
</organism>
<comment type="caution">
    <text evidence="7">The sequence shown here is derived from an EMBL/GenBank/DDBJ whole genome shotgun (WGS) entry which is preliminary data.</text>
</comment>
<dbReference type="GO" id="GO:0050909">
    <property type="term" value="P:sensory perception of taste"/>
    <property type="evidence" value="ECO:0007669"/>
    <property type="project" value="InterPro"/>
</dbReference>